<feature type="region of interest" description="Disordered" evidence="2">
    <location>
        <begin position="189"/>
        <end position="254"/>
    </location>
</feature>
<protein>
    <submittedName>
        <fullName evidence="3">Uncharacterized protein</fullName>
    </submittedName>
</protein>
<gene>
    <name evidence="3" type="ORF">CBR_g18617</name>
</gene>
<accession>A0A388JTI9</accession>
<dbReference type="Proteomes" id="UP000265515">
    <property type="component" value="Unassembled WGS sequence"/>
</dbReference>
<reference evidence="3 4" key="1">
    <citation type="journal article" date="2018" name="Cell">
        <title>The Chara Genome: Secondary Complexity and Implications for Plant Terrestrialization.</title>
        <authorList>
            <person name="Nishiyama T."/>
            <person name="Sakayama H."/>
            <person name="Vries J.D."/>
            <person name="Buschmann H."/>
            <person name="Saint-Marcoux D."/>
            <person name="Ullrich K.K."/>
            <person name="Haas F.B."/>
            <person name="Vanderstraeten L."/>
            <person name="Becker D."/>
            <person name="Lang D."/>
            <person name="Vosolsobe S."/>
            <person name="Rombauts S."/>
            <person name="Wilhelmsson P.K.I."/>
            <person name="Janitza P."/>
            <person name="Kern R."/>
            <person name="Heyl A."/>
            <person name="Rumpler F."/>
            <person name="Villalobos L.I.A.C."/>
            <person name="Clay J.M."/>
            <person name="Skokan R."/>
            <person name="Toyoda A."/>
            <person name="Suzuki Y."/>
            <person name="Kagoshima H."/>
            <person name="Schijlen E."/>
            <person name="Tajeshwar N."/>
            <person name="Catarino B."/>
            <person name="Hetherington A.J."/>
            <person name="Saltykova A."/>
            <person name="Bonnot C."/>
            <person name="Breuninger H."/>
            <person name="Symeonidi A."/>
            <person name="Radhakrishnan G.V."/>
            <person name="Van Nieuwerburgh F."/>
            <person name="Deforce D."/>
            <person name="Chang C."/>
            <person name="Karol K.G."/>
            <person name="Hedrich R."/>
            <person name="Ulvskov P."/>
            <person name="Glockner G."/>
            <person name="Delwiche C.F."/>
            <person name="Petrasek J."/>
            <person name="Van de Peer Y."/>
            <person name="Friml J."/>
            <person name="Beilby M."/>
            <person name="Dolan L."/>
            <person name="Kohara Y."/>
            <person name="Sugano S."/>
            <person name="Fujiyama A."/>
            <person name="Delaux P.-M."/>
            <person name="Quint M."/>
            <person name="TheiBen G."/>
            <person name="Hagemann M."/>
            <person name="Harholt J."/>
            <person name="Dunand C."/>
            <person name="Zachgo S."/>
            <person name="Langdale J."/>
            <person name="Maumus F."/>
            <person name="Straeten D.V.D."/>
            <person name="Gould S.B."/>
            <person name="Rensing S.A."/>
        </authorList>
    </citation>
    <scope>NUCLEOTIDE SEQUENCE [LARGE SCALE GENOMIC DNA]</scope>
    <source>
        <strain evidence="3 4">S276</strain>
    </source>
</reference>
<feature type="region of interest" description="Disordered" evidence="2">
    <location>
        <begin position="127"/>
        <end position="165"/>
    </location>
</feature>
<feature type="compositionally biased region" description="Polar residues" evidence="2">
    <location>
        <begin position="17"/>
        <end position="28"/>
    </location>
</feature>
<dbReference type="EMBL" id="BFEA01000016">
    <property type="protein sequence ID" value="GBG61022.1"/>
    <property type="molecule type" value="Genomic_DNA"/>
</dbReference>
<feature type="region of interest" description="Disordered" evidence="2">
    <location>
        <begin position="1"/>
        <end position="50"/>
    </location>
</feature>
<evidence type="ECO:0000313" key="4">
    <source>
        <dbReference type="Proteomes" id="UP000265515"/>
    </source>
</evidence>
<proteinExistence type="predicted"/>
<dbReference type="AlphaFoldDB" id="A0A388JTI9"/>
<dbReference type="Gramene" id="GBG61022">
    <property type="protein sequence ID" value="GBG61022"/>
    <property type="gene ID" value="CBR_g18617"/>
</dbReference>
<name>A0A388JTI9_CHABU</name>
<comment type="caution">
    <text evidence="3">The sequence shown here is derived from an EMBL/GenBank/DDBJ whole genome shotgun (WGS) entry which is preliminary data.</text>
</comment>
<feature type="compositionally biased region" description="Basic and acidic residues" evidence="2">
    <location>
        <begin position="148"/>
        <end position="158"/>
    </location>
</feature>
<organism evidence="3 4">
    <name type="scientific">Chara braunii</name>
    <name type="common">Braun's stonewort</name>
    <dbReference type="NCBI Taxonomy" id="69332"/>
    <lineage>
        <taxon>Eukaryota</taxon>
        <taxon>Viridiplantae</taxon>
        <taxon>Streptophyta</taxon>
        <taxon>Charophyceae</taxon>
        <taxon>Charales</taxon>
        <taxon>Characeae</taxon>
        <taxon>Chara</taxon>
    </lineage>
</organism>
<evidence type="ECO:0000313" key="3">
    <source>
        <dbReference type="EMBL" id="GBG61022.1"/>
    </source>
</evidence>
<keyword evidence="1" id="KW-0175">Coiled coil</keyword>
<keyword evidence="4" id="KW-1185">Reference proteome</keyword>
<sequence length="274" mass="31976">MRWKDRYEALKVKQGDGSKQPQSRTVSPPNRRWEQIRGSSSYEQGRGSRGSYSVKDLVTLLVAKEEAKAKKKQEKEDRLRLEEERIAKEGKRLRKEQKRKQEQEENDQRLAKILNIQFSKRYGKRHEYMGGKYSPEVGKIRSRRRREQRAAWKRRDYRGSSVSESDDAILDISQRTENLALFDKRKRVITTEKEESESSPTTTPLMQSRVRRGRPPTSSKKMKTSLKPITMRALQEKNDPSLKGASAGLGPGAREQFIQDTEKYLEALDYREVQ</sequence>
<evidence type="ECO:0000256" key="2">
    <source>
        <dbReference type="SAM" id="MobiDB-lite"/>
    </source>
</evidence>
<feature type="compositionally biased region" description="Basic residues" evidence="2">
    <location>
        <begin position="209"/>
        <end position="224"/>
    </location>
</feature>
<evidence type="ECO:0000256" key="1">
    <source>
        <dbReference type="SAM" id="Coils"/>
    </source>
</evidence>
<feature type="coiled-coil region" evidence="1">
    <location>
        <begin position="57"/>
        <end position="107"/>
    </location>
</feature>
<feature type="compositionally biased region" description="Basic and acidic residues" evidence="2">
    <location>
        <begin position="1"/>
        <end position="16"/>
    </location>
</feature>